<keyword evidence="7" id="KW-1185">Reference proteome</keyword>
<keyword evidence="4" id="KW-0809">Transit peptide</keyword>
<dbReference type="HOGENOM" id="CLU_032862_0_1_1"/>
<dbReference type="SUPFAM" id="SSF54637">
    <property type="entry name" value="Thioesterase/thiol ester dehydrase-isomerase"/>
    <property type="match status" value="2"/>
</dbReference>
<dbReference type="GO" id="GO:0047617">
    <property type="term" value="F:fatty acyl-CoA hydrolase activity"/>
    <property type="evidence" value="ECO:0007669"/>
    <property type="project" value="TreeGrafter"/>
</dbReference>
<feature type="domain" description="HotDog ACOT-type" evidence="5">
    <location>
        <begin position="214"/>
        <end position="331"/>
    </location>
</feature>
<gene>
    <name evidence="6" type="ORF">M422DRAFT_181575</name>
</gene>
<dbReference type="InterPro" id="IPR029069">
    <property type="entry name" value="HotDog_dom_sf"/>
</dbReference>
<evidence type="ECO:0000256" key="3">
    <source>
        <dbReference type="ARBA" id="ARBA00022801"/>
    </source>
</evidence>
<evidence type="ECO:0000256" key="1">
    <source>
        <dbReference type="ARBA" id="ARBA00010458"/>
    </source>
</evidence>
<name>A0A0C9UIW8_SPHS4</name>
<dbReference type="GO" id="GO:0006637">
    <property type="term" value="P:acyl-CoA metabolic process"/>
    <property type="evidence" value="ECO:0007669"/>
    <property type="project" value="TreeGrafter"/>
</dbReference>
<dbReference type="InterPro" id="IPR033120">
    <property type="entry name" value="HOTDOG_ACOT"/>
</dbReference>
<dbReference type="AlphaFoldDB" id="A0A0C9UIW8"/>
<dbReference type="PANTHER" id="PTHR12655">
    <property type="entry name" value="ACYL-COA THIOESTERASE"/>
    <property type="match status" value="1"/>
</dbReference>
<evidence type="ECO:0000313" key="6">
    <source>
        <dbReference type="EMBL" id="KIJ34814.1"/>
    </source>
</evidence>
<keyword evidence="2" id="KW-0677">Repeat</keyword>
<reference evidence="6 7" key="1">
    <citation type="submission" date="2014-06" db="EMBL/GenBank/DDBJ databases">
        <title>Evolutionary Origins and Diversification of the Mycorrhizal Mutualists.</title>
        <authorList>
            <consortium name="DOE Joint Genome Institute"/>
            <consortium name="Mycorrhizal Genomics Consortium"/>
            <person name="Kohler A."/>
            <person name="Kuo A."/>
            <person name="Nagy L.G."/>
            <person name="Floudas D."/>
            <person name="Copeland A."/>
            <person name="Barry K.W."/>
            <person name="Cichocki N."/>
            <person name="Veneault-Fourrey C."/>
            <person name="LaButti K."/>
            <person name="Lindquist E.A."/>
            <person name="Lipzen A."/>
            <person name="Lundell T."/>
            <person name="Morin E."/>
            <person name="Murat C."/>
            <person name="Riley R."/>
            <person name="Ohm R."/>
            <person name="Sun H."/>
            <person name="Tunlid A."/>
            <person name="Henrissat B."/>
            <person name="Grigoriev I.V."/>
            <person name="Hibbett D.S."/>
            <person name="Martin F."/>
        </authorList>
    </citation>
    <scope>NUCLEOTIDE SEQUENCE [LARGE SCALE GENOMIC DNA]</scope>
    <source>
        <strain evidence="6 7">SS14</strain>
    </source>
</reference>
<evidence type="ECO:0000256" key="4">
    <source>
        <dbReference type="ARBA" id="ARBA00022946"/>
    </source>
</evidence>
<dbReference type="Gene3D" id="3.10.129.10">
    <property type="entry name" value="Hotdog Thioesterase"/>
    <property type="match status" value="2"/>
</dbReference>
<dbReference type="PANTHER" id="PTHR12655:SF0">
    <property type="entry name" value="ACYL-COENZYME A THIOESTERASE 9, MITOCHONDRIAL"/>
    <property type="match status" value="1"/>
</dbReference>
<comment type="similarity">
    <text evidence="1">Belongs to the acyl coenzyme A hydrolase family.</text>
</comment>
<proteinExistence type="inferred from homology"/>
<accession>A0A0C9UIW8</accession>
<organism evidence="6 7">
    <name type="scientific">Sphaerobolus stellatus (strain SS14)</name>
    <dbReference type="NCBI Taxonomy" id="990650"/>
    <lineage>
        <taxon>Eukaryota</taxon>
        <taxon>Fungi</taxon>
        <taxon>Dikarya</taxon>
        <taxon>Basidiomycota</taxon>
        <taxon>Agaricomycotina</taxon>
        <taxon>Agaricomycetes</taxon>
        <taxon>Phallomycetidae</taxon>
        <taxon>Geastrales</taxon>
        <taxon>Sphaerobolaceae</taxon>
        <taxon>Sphaerobolus</taxon>
    </lineage>
</organism>
<dbReference type="EMBL" id="KN837195">
    <property type="protein sequence ID" value="KIJ34814.1"/>
    <property type="molecule type" value="Genomic_DNA"/>
</dbReference>
<evidence type="ECO:0000259" key="5">
    <source>
        <dbReference type="PROSITE" id="PS51770"/>
    </source>
</evidence>
<dbReference type="OrthoDB" id="331699at2759"/>
<keyword evidence="3" id="KW-0378">Hydrolase</keyword>
<protein>
    <submittedName>
        <fullName evidence="6">Unplaced genomic scaffold SPHSTscaffold_120, whole genome shotgun sequence</fullName>
    </submittedName>
</protein>
<feature type="domain" description="HotDog ACOT-type" evidence="5">
    <location>
        <begin position="8"/>
        <end position="139"/>
    </location>
</feature>
<dbReference type="Proteomes" id="UP000054279">
    <property type="component" value="Unassembled WGS sequence"/>
</dbReference>
<dbReference type="CDD" id="cd03442">
    <property type="entry name" value="BFIT_BACH"/>
    <property type="match status" value="2"/>
</dbReference>
<dbReference type="PROSITE" id="PS51770">
    <property type="entry name" value="HOTDOG_ACOT"/>
    <property type="match status" value="2"/>
</dbReference>
<sequence length="373" mass="42117">MMDSYSELVLPFGTQKDLLEQYINASGGLRVGKLMEHLDSLAGSISYKHVLGPGVHMFGTMQERGFFIVTAACPKNNSLGRLDMLLPLFRHNVRDLRLSGHVIHTGKSSMEVVVKIELLGGKEETVLLGRFSMVCRDAFTQKARPVPQLKLSTPEEQALFDMGAAHKERRGVLALRSLDRVPPSTEEVGELHQLYLNYGENSKRNYHTERVWMEDTSLENCILMFPQERNVHSKIFGGYLMRLAYELGFTAATLFSHRHVRFLSLDGLSFSHPVPIGSILRLRSKVALTAVSEKYPALVHTIVEANVVDVATGKELTTNEFRFTWCDDDGEPLARRVVPRTYQDAMECIEAKRAVDMGDEIRRIRELKAKLID</sequence>
<evidence type="ECO:0000313" key="7">
    <source>
        <dbReference type="Proteomes" id="UP000054279"/>
    </source>
</evidence>
<dbReference type="GO" id="GO:0005739">
    <property type="term" value="C:mitochondrion"/>
    <property type="evidence" value="ECO:0007669"/>
    <property type="project" value="TreeGrafter"/>
</dbReference>
<evidence type="ECO:0000256" key="2">
    <source>
        <dbReference type="ARBA" id="ARBA00022737"/>
    </source>
</evidence>